<keyword evidence="6" id="KW-1185">Reference proteome</keyword>
<organism evidence="5 6">
    <name type="scientific">Faecalitalea cylindroides</name>
    <dbReference type="NCBI Taxonomy" id="39483"/>
    <lineage>
        <taxon>Bacteria</taxon>
        <taxon>Bacillati</taxon>
        <taxon>Bacillota</taxon>
        <taxon>Erysipelotrichia</taxon>
        <taxon>Erysipelotrichales</taxon>
        <taxon>Erysipelotrichaceae</taxon>
        <taxon>Faecalitalea</taxon>
    </lineage>
</organism>
<evidence type="ECO:0000313" key="5">
    <source>
        <dbReference type="EMBL" id="OUP61595.1"/>
    </source>
</evidence>
<dbReference type="RefSeq" id="WP_035402258.1">
    <property type="nucleotide sequence ID" value="NZ_CABKSV010000071.1"/>
</dbReference>
<keyword evidence="2" id="KW-1133">Transmembrane helix</keyword>
<evidence type="ECO:0000313" key="6">
    <source>
        <dbReference type="Proteomes" id="UP000195447"/>
    </source>
</evidence>
<dbReference type="EMBL" id="JAQNCK010000020">
    <property type="protein sequence ID" value="MDC0828609.1"/>
    <property type="molecule type" value="Genomic_DNA"/>
</dbReference>
<dbReference type="GeneID" id="79876410"/>
<keyword evidence="2" id="KW-0812">Transmembrane</keyword>
<dbReference type="Proteomes" id="UP000195447">
    <property type="component" value="Unassembled WGS sequence"/>
</dbReference>
<dbReference type="Pfam" id="PF00892">
    <property type="entry name" value="EamA"/>
    <property type="match status" value="2"/>
</dbReference>
<evidence type="ECO:0000256" key="1">
    <source>
        <dbReference type="ARBA" id="ARBA00007362"/>
    </source>
</evidence>
<accession>A0A1Y4LYC9</accession>
<gene>
    <name evidence="5" type="ORF">B5F14_01185</name>
    <name evidence="4" type="ORF">POG00_07780</name>
</gene>
<reference evidence="4" key="3">
    <citation type="submission" date="2023-01" db="EMBL/GenBank/DDBJ databases">
        <title>Human gut microbiome strain richness.</title>
        <authorList>
            <person name="Chen-Liaw A."/>
        </authorList>
    </citation>
    <scope>NUCLEOTIDE SEQUENCE</scope>
    <source>
        <strain evidence="4">D55st1_G4_D55t1_190419</strain>
    </source>
</reference>
<dbReference type="EMBL" id="NFKM01000002">
    <property type="protein sequence ID" value="OUP61595.1"/>
    <property type="molecule type" value="Genomic_DNA"/>
</dbReference>
<dbReference type="GO" id="GO:0016020">
    <property type="term" value="C:membrane"/>
    <property type="evidence" value="ECO:0007669"/>
    <property type="project" value="InterPro"/>
</dbReference>
<feature type="domain" description="EamA" evidence="3">
    <location>
        <begin position="146"/>
        <end position="280"/>
    </location>
</feature>
<keyword evidence="2" id="KW-0472">Membrane</keyword>
<proteinExistence type="inferred from homology"/>
<feature type="transmembrane region" description="Helical" evidence="2">
    <location>
        <begin position="145"/>
        <end position="165"/>
    </location>
</feature>
<name>A0A1Y4LYC9_9FIRM</name>
<dbReference type="InterPro" id="IPR037185">
    <property type="entry name" value="EmrE-like"/>
</dbReference>
<feature type="transmembrane region" description="Helical" evidence="2">
    <location>
        <begin position="233"/>
        <end position="257"/>
    </location>
</feature>
<evidence type="ECO:0000313" key="4">
    <source>
        <dbReference type="EMBL" id="MDC0828609.1"/>
    </source>
</evidence>
<protein>
    <submittedName>
        <fullName evidence="4">DMT family transporter</fullName>
    </submittedName>
    <submittedName>
        <fullName evidence="5">EamA family transporter</fullName>
    </submittedName>
</protein>
<dbReference type="SUPFAM" id="SSF103481">
    <property type="entry name" value="Multidrug resistance efflux transporter EmrE"/>
    <property type="match status" value="2"/>
</dbReference>
<feature type="transmembrane region" description="Helical" evidence="2">
    <location>
        <begin position="33"/>
        <end position="54"/>
    </location>
</feature>
<dbReference type="PANTHER" id="PTHR22911">
    <property type="entry name" value="ACYL-MALONYL CONDENSING ENZYME-RELATED"/>
    <property type="match status" value="1"/>
</dbReference>
<feature type="transmembrane region" description="Helical" evidence="2">
    <location>
        <begin position="97"/>
        <end position="114"/>
    </location>
</feature>
<feature type="transmembrane region" description="Helical" evidence="2">
    <location>
        <begin position="263"/>
        <end position="281"/>
    </location>
</feature>
<dbReference type="InterPro" id="IPR000620">
    <property type="entry name" value="EamA_dom"/>
</dbReference>
<feature type="transmembrane region" description="Helical" evidence="2">
    <location>
        <begin position="208"/>
        <end position="226"/>
    </location>
</feature>
<reference evidence="5" key="2">
    <citation type="journal article" date="2018" name="BMC Genomics">
        <title>Whole genome sequencing and function prediction of 133 gut anaerobes isolated from chicken caecum in pure cultures.</title>
        <authorList>
            <person name="Medvecky M."/>
            <person name="Cejkova D."/>
            <person name="Polansky O."/>
            <person name="Karasova D."/>
            <person name="Kubasova T."/>
            <person name="Cizek A."/>
            <person name="Rychlik I."/>
        </authorList>
    </citation>
    <scope>NUCLEOTIDE SEQUENCE</scope>
    <source>
        <strain evidence="5">An178</strain>
    </source>
</reference>
<feature type="transmembrane region" description="Helical" evidence="2">
    <location>
        <begin position="66"/>
        <end position="85"/>
    </location>
</feature>
<dbReference type="AlphaFoldDB" id="A0A1Y4LYC9"/>
<feature type="transmembrane region" description="Helical" evidence="2">
    <location>
        <begin position="7"/>
        <end position="27"/>
    </location>
</feature>
<comment type="caution">
    <text evidence="5">The sequence shown here is derived from an EMBL/GenBank/DDBJ whole genome shotgun (WGS) entry which is preliminary data.</text>
</comment>
<feature type="domain" description="EamA" evidence="3">
    <location>
        <begin position="4"/>
        <end position="135"/>
    </location>
</feature>
<comment type="similarity">
    <text evidence="1">Belongs to the EamA transporter family.</text>
</comment>
<sequence>MREKGIVLTSISAIAYGLVPLFTVYLMDASFDAISIGFFRFFLMGLYTFVVALLTRSSFKMDKSMWPSLLLAAIGQCATILLLNVSYEMIPVGNATSLHFMYPIFVSLILYYYYRNQFSKRQVIALCLSVVGIVCFMDISNMGNLLGMLLALCSGFTYAMYMVLLEKHHLTQLSSSVLTTYLCLIESVVLFVLGLTQNSFSISFDANIVFYLIILVGFTLIGQLFLQKGTHYIGAAMASLFCLFEPLTSLISGWIFLGDPVRIMSIIGCGFICVGIMQIMTRKE</sequence>
<evidence type="ECO:0000256" key="2">
    <source>
        <dbReference type="SAM" id="Phobius"/>
    </source>
</evidence>
<dbReference type="Proteomes" id="UP001220658">
    <property type="component" value="Unassembled WGS sequence"/>
</dbReference>
<feature type="transmembrane region" description="Helical" evidence="2">
    <location>
        <begin position="177"/>
        <end position="196"/>
    </location>
</feature>
<reference evidence="6" key="1">
    <citation type="submission" date="2017-04" db="EMBL/GenBank/DDBJ databases">
        <title>Function of individual gut microbiota members based on whole genome sequencing of pure cultures obtained from chicken caecum.</title>
        <authorList>
            <person name="Medvecky M."/>
            <person name="Cejkova D."/>
            <person name="Polansky O."/>
            <person name="Karasova D."/>
            <person name="Kubasova T."/>
            <person name="Cizek A."/>
            <person name="Rychlik I."/>
        </authorList>
    </citation>
    <scope>NUCLEOTIDE SEQUENCE [LARGE SCALE GENOMIC DNA]</scope>
    <source>
        <strain evidence="6">An178</strain>
    </source>
</reference>
<evidence type="ECO:0000259" key="3">
    <source>
        <dbReference type="Pfam" id="PF00892"/>
    </source>
</evidence>